<evidence type="ECO:0000256" key="4">
    <source>
        <dbReference type="ARBA" id="ARBA00010136"/>
    </source>
</evidence>
<evidence type="ECO:0000256" key="13">
    <source>
        <dbReference type="ARBA" id="ARBA00022837"/>
    </source>
</evidence>
<evidence type="ECO:0000256" key="21">
    <source>
        <dbReference type="PIRSR" id="PIRSR634016-2"/>
    </source>
</evidence>
<keyword evidence="7" id="KW-1003">Cell membrane</keyword>
<reference evidence="29" key="1">
    <citation type="submission" date="2023-06" db="EMBL/GenBank/DDBJ databases">
        <title>Reference genome for the Northern bat (Eptesicus nilssonii), a most northern bat species.</title>
        <authorList>
            <person name="Laine V.N."/>
            <person name="Pulliainen A.T."/>
            <person name="Lilley T.M."/>
        </authorList>
    </citation>
    <scope>NUCLEOTIDE SEQUENCE</scope>
    <source>
        <strain evidence="29">BLF_Eptnil</strain>
        <tissue evidence="29">Kidney</tissue>
    </source>
</reference>
<feature type="binding site" evidence="22">
    <location>
        <position position="386"/>
    </location>
    <ligand>
        <name>Zn(2+)</name>
        <dbReference type="ChEBI" id="CHEBI:29105"/>
        <note>catalytic</note>
    </ligand>
</feature>
<evidence type="ECO:0000259" key="27">
    <source>
        <dbReference type="Pfam" id="PF11838"/>
    </source>
</evidence>
<evidence type="ECO:0000256" key="22">
    <source>
        <dbReference type="PIRSR" id="PIRSR634016-3"/>
    </source>
</evidence>
<dbReference type="GO" id="GO:0043171">
    <property type="term" value="P:peptide catabolic process"/>
    <property type="evidence" value="ECO:0007669"/>
    <property type="project" value="TreeGrafter"/>
</dbReference>
<feature type="domain" description="ERAP1-like C-terminal" evidence="27">
    <location>
        <begin position="605"/>
        <end position="923"/>
    </location>
</feature>
<dbReference type="FunFam" id="2.60.40.1730:FF:000006">
    <property type="entry name" value="Aminopeptidase"/>
    <property type="match status" value="1"/>
</dbReference>
<dbReference type="PANTHER" id="PTHR11533">
    <property type="entry name" value="PROTEASE M1 ZINC METALLOPROTEASE"/>
    <property type="match status" value="1"/>
</dbReference>
<name>A0AA40LVS0_CNENI</name>
<feature type="transmembrane region" description="Helical" evidence="24">
    <location>
        <begin position="19"/>
        <end position="39"/>
    </location>
</feature>
<keyword evidence="13" id="KW-0106">Calcium</keyword>
<evidence type="ECO:0000256" key="11">
    <source>
        <dbReference type="ARBA" id="ARBA00022801"/>
    </source>
</evidence>
<keyword evidence="14" id="KW-0735">Signal-anchor</keyword>
<feature type="domain" description="Peptidase M1 membrane alanine aminopeptidase" evidence="26">
    <location>
        <begin position="310"/>
        <end position="527"/>
    </location>
</feature>
<comment type="caution">
    <text evidence="29">The sequence shown here is derived from an EMBL/GenBank/DDBJ whole genome shotgun (WGS) entry which is preliminary data.</text>
</comment>
<dbReference type="Pfam" id="PF01433">
    <property type="entry name" value="Peptidase_M1"/>
    <property type="match status" value="1"/>
</dbReference>
<dbReference type="InterPro" id="IPR042097">
    <property type="entry name" value="Aminopeptidase_N-like_N_sf"/>
</dbReference>
<evidence type="ECO:0000256" key="15">
    <source>
        <dbReference type="ARBA" id="ARBA00022989"/>
    </source>
</evidence>
<comment type="catalytic activity">
    <reaction evidence="1">
        <text>Release of N-terminal glutamate (and to a lesser extent aspartate) from a peptide.</text>
        <dbReference type="EC" id="3.4.11.7"/>
    </reaction>
</comment>
<dbReference type="InterPro" id="IPR034016">
    <property type="entry name" value="M1_APN-typ"/>
</dbReference>
<dbReference type="GO" id="GO:0008217">
    <property type="term" value="P:regulation of blood pressure"/>
    <property type="evidence" value="ECO:0007669"/>
    <property type="project" value="TreeGrafter"/>
</dbReference>
<evidence type="ECO:0000256" key="1">
    <source>
        <dbReference type="ARBA" id="ARBA00001703"/>
    </source>
</evidence>
<feature type="domain" description="Aminopeptidase N-like N-terminal" evidence="28">
    <location>
        <begin position="87"/>
        <end position="275"/>
    </location>
</feature>
<evidence type="ECO:0000313" key="30">
    <source>
        <dbReference type="Proteomes" id="UP001177744"/>
    </source>
</evidence>
<feature type="site" description="Transition state stabilizer" evidence="23">
    <location>
        <position position="468"/>
    </location>
</feature>
<keyword evidence="18" id="KW-1015">Disulfide bond</keyword>
<dbReference type="GO" id="GO:0042277">
    <property type="term" value="F:peptide binding"/>
    <property type="evidence" value="ECO:0007669"/>
    <property type="project" value="TreeGrafter"/>
</dbReference>
<dbReference type="EC" id="3.4.11.-" evidence="24"/>
<evidence type="ECO:0000256" key="24">
    <source>
        <dbReference type="RuleBase" id="RU364040"/>
    </source>
</evidence>
<evidence type="ECO:0000256" key="9">
    <source>
        <dbReference type="ARBA" id="ARBA00022692"/>
    </source>
</evidence>
<comment type="cofactor">
    <cofactor evidence="22 24">
        <name>Zn(2+)</name>
        <dbReference type="ChEBI" id="CHEBI:29105"/>
    </cofactor>
    <text evidence="22 24">Binds 1 zinc ion per subunit.</text>
</comment>
<dbReference type="Proteomes" id="UP001177744">
    <property type="component" value="Unassembled WGS sequence"/>
</dbReference>
<evidence type="ECO:0000259" key="26">
    <source>
        <dbReference type="Pfam" id="PF01433"/>
    </source>
</evidence>
<keyword evidence="12 22" id="KW-0862">Zinc</keyword>
<evidence type="ECO:0000256" key="12">
    <source>
        <dbReference type="ARBA" id="ARBA00022833"/>
    </source>
</evidence>
<evidence type="ECO:0000256" key="3">
    <source>
        <dbReference type="ARBA" id="ARBA00004401"/>
    </source>
</evidence>
<feature type="binding site" evidence="22">
    <location>
        <position position="405"/>
    </location>
    <ligand>
        <name>Zn(2+)</name>
        <dbReference type="ChEBI" id="CHEBI:29105"/>
        <note>catalytic</note>
    </ligand>
</feature>
<keyword evidence="30" id="KW-1185">Reference proteome</keyword>
<evidence type="ECO:0000256" key="20">
    <source>
        <dbReference type="PIRSR" id="PIRSR634016-1"/>
    </source>
</evidence>
<evidence type="ECO:0000313" key="29">
    <source>
        <dbReference type="EMBL" id="KAK1345658.1"/>
    </source>
</evidence>
<dbReference type="FunFam" id="1.25.50.20:FF:000001">
    <property type="entry name" value="Aminopeptidase"/>
    <property type="match status" value="1"/>
</dbReference>
<keyword evidence="9 24" id="KW-0812">Transmembrane</keyword>
<feature type="binding site" evidence="22">
    <location>
        <position position="382"/>
    </location>
    <ligand>
        <name>Zn(2+)</name>
        <dbReference type="ChEBI" id="CHEBI:29105"/>
        <note>catalytic</note>
    </ligand>
</feature>
<dbReference type="GO" id="GO:0005737">
    <property type="term" value="C:cytoplasm"/>
    <property type="evidence" value="ECO:0007669"/>
    <property type="project" value="TreeGrafter"/>
</dbReference>
<feature type="region of interest" description="Disordered" evidence="25">
    <location>
        <begin position="45"/>
        <end position="72"/>
    </location>
</feature>
<dbReference type="GO" id="GO:0004230">
    <property type="term" value="F:glutamyl aminopeptidase activity"/>
    <property type="evidence" value="ECO:0007669"/>
    <property type="project" value="UniProtKB-EC"/>
</dbReference>
<comment type="subcellular location">
    <subcellularLocation>
        <location evidence="3">Cell membrane</location>
        <topology evidence="3">Single-pass type II membrane protein</topology>
    </subcellularLocation>
</comment>
<evidence type="ECO:0000256" key="2">
    <source>
        <dbReference type="ARBA" id="ARBA00002507"/>
    </source>
</evidence>
<gene>
    <name evidence="29" type="ORF">QTO34_008121</name>
</gene>
<dbReference type="Gene3D" id="1.10.390.10">
    <property type="entry name" value="Neutral Protease Domain 2"/>
    <property type="match status" value="1"/>
</dbReference>
<keyword evidence="17 24" id="KW-0472">Membrane</keyword>
<dbReference type="GO" id="GO:0005886">
    <property type="term" value="C:plasma membrane"/>
    <property type="evidence" value="ECO:0007669"/>
    <property type="project" value="UniProtKB-SubCell"/>
</dbReference>
<sequence length="946" mass="107850">MNFAEADDSKRYCIRGKHVAVICAVVVGVGLIVGLAVGLTRSCDPAENASTPTPPTASPPEDQGACPASDDASGGWRNFRLPDSVSPVHYDLEVKPLLEEDTYTGTVSISINLSAPTRHLWLHLRETKVSRLPVLTRPSGAPVRVRRCFEYRPQEYVVVEAEEELPANGGQGPFYRLSLAFAGQLNGSLVGFYRTTYVENGQTKSIAATDHEPTDARKSFPCFDEPNKKATYTISIVHPKDYKALSNMPVEKEESVDDKWNRTIFQKSVPMSTYLVCFAVHQFHPIKRTSKRGIPLTVYVQPEQKHTGEYAANITQIVFDYYEEYFAMDYALPKLDKIAIPDFGTGAMENWGLITYRETNLLYDPQQSASSNKQRVAAVVAHELVHQWFGNTVTMDWWEDLWLNEGFASFFEFLGVNHAEGDWQMRDQMLLEDVLPVQEDDSLMSSHPIVVTVSNPAEITSAFDGISYSKIFLILLMIEDWITPKNFQKGCQIYLERYKFKNAKTSDFWAALEEASNLPVEEVMDTWTKQMGYPVLDVNDMKNIKQKRFLLDPKANSSLPHSELGYTWNIPVKWSEDNESHITFYNRSETGEISLKPSTSGGNVFLKINPDHIGFYRVNYEASTWDLIITNLSSNHKGFSSADRASFIDDAFALARAQLLNYKVALNLTKYLKMEKDFLPWQRVISAVTYIISMFEDDKELYPMIEEYFQGQVKPVADVLAWDDTGDHLTKLLRASVLGFACKMGDKEALGNASQLFQQWLSGTVSIPVNLRLLVYRYGMQSSGNESSWNYTLDQYQKTPLAQEKEKLLYALASIKNVTILSRYLDLLKDSNLIKSQDVFTVIRYISYNSYGKSMAWNWIQLNWEYLVNRFTLNDRTLGRIVTIAEPFNTELQLWQMESFFKKYPEAGAGEKPREQALETVKNNIEWLKQNRKSISEWFLELPRSG</sequence>
<accession>A0AA40LVS0</accession>
<dbReference type="CDD" id="cd09601">
    <property type="entry name" value="M1_APN-Q_like"/>
    <property type="match status" value="1"/>
</dbReference>
<evidence type="ECO:0000256" key="8">
    <source>
        <dbReference type="ARBA" id="ARBA00022670"/>
    </source>
</evidence>
<evidence type="ECO:0000256" key="5">
    <source>
        <dbReference type="ARBA" id="ARBA00011748"/>
    </source>
</evidence>
<evidence type="ECO:0000256" key="17">
    <source>
        <dbReference type="ARBA" id="ARBA00023136"/>
    </source>
</evidence>
<dbReference type="Gene3D" id="1.25.50.20">
    <property type="match status" value="1"/>
</dbReference>
<feature type="binding site" evidence="21">
    <location>
        <position position="876"/>
    </location>
    <ligand>
        <name>substrate</name>
    </ligand>
</feature>
<dbReference type="GO" id="GO:0008270">
    <property type="term" value="F:zinc ion binding"/>
    <property type="evidence" value="ECO:0007669"/>
    <property type="project" value="UniProtKB-UniRule"/>
</dbReference>
<feature type="binding site" evidence="21">
    <location>
        <begin position="346"/>
        <end position="350"/>
    </location>
    <ligand>
        <name>substrate</name>
    </ligand>
</feature>
<evidence type="ECO:0000256" key="6">
    <source>
        <dbReference type="ARBA" id="ARBA00022438"/>
    </source>
</evidence>
<dbReference type="PANTHER" id="PTHR11533:SF276">
    <property type="entry name" value="GLUTAMYL AMINOPEPTIDASE"/>
    <property type="match status" value="1"/>
</dbReference>
<dbReference type="Pfam" id="PF17900">
    <property type="entry name" value="Peptidase_M1_N"/>
    <property type="match status" value="1"/>
</dbReference>
<dbReference type="EMBL" id="JAULJE010000002">
    <property type="protein sequence ID" value="KAK1345658.1"/>
    <property type="molecule type" value="Genomic_DNA"/>
</dbReference>
<evidence type="ECO:0000256" key="16">
    <source>
        <dbReference type="ARBA" id="ARBA00023049"/>
    </source>
</evidence>
<dbReference type="PRINTS" id="PR00756">
    <property type="entry name" value="ALADIPTASE"/>
</dbReference>
<evidence type="ECO:0000256" key="7">
    <source>
        <dbReference type="ARBA" id="ARBA00022475"/>
    </source>
</evidence>
<comment type="similarity">
    <text evidence="4 24">Belongs to the peptidase M1 family.</text>
</comment>
<comment type="function">
    <text evidence="2">Regulates central hypertension through its calcium-modulated preference to cleave N-terminal acidic residues from peptides such as angiotensin II.</text>
</comment>
<keyword evidence="6 24" id="KW-0031">Aminopeptidase</keyword>
<comment type="subunit">
    <text evidence="5">Homodimer; disulfide-linked.</text>
</comment>
<feature type="binding site" evidence="21">
    <location>
        <position position="212"/>
    </location>
    <ligand>
        <name>substrate</name>
    </ligand>
</feature>
<dbReference type="InterPro" id="IPR027268">
    <property type="entry name" value="Peptidase_M4/M1_CTD_sf"/>
</dbReference>
<dbReference type="InterPro" id="IPR045357">
    <property type="entry name" value="Aminopeptidase_N-like_N"/>
</dbReference>
<dbReference type="AlphaFoldDB" id="A0AA40LVS0"/>
<dbReference type="GO" id="GO:0006508">
    <property type="term" value="P:proteolysis"/>
    <property type="evidence" value="ECO:0007669"/>
    <property type="project" value="UniProtKB-KW"/>
</dbReference>
<dbReference type="SUPFAM" id="SSF63737">
    <property type="entry name" value="Leukotriene A4 hydrolase N-terminal domain"/>
    <property type="match status" value="1"/>
</dbReference>
<proteinExistence type="inferred from homology"/>
<feature type="active site" description="Proton acceptor" evidence="20">
    <location>
        <position position="383"/>
    </location>
</feature>
<dbReference type="InterPro" id="IPR050344">
    <property type="entry name" value="Peptidase_M1_aminopeptidases"/>
</dbReference>
<keyword evidence="10 22" id="KW-0479">Metal-binding</keyword>
<evidence type="ECO:0000256" key="25">
    <source>
        <dbReference type="SAM" id="MobiDB-lite"/>
    </source>
</evidence>
<dbReference type="Gene3D" id="2.60.40.1910">
    <property type="match status" value="1"/>
</dbReference>
<evidence type="ECO:0000256" key="23">
    <source>
        <dbReference type="PIRSR" id="PIRSR634016-4"/>
    </source>
</evidence>
<keyword evidence="19" id="KW-0325">Glycoprotein</keyword>
<keyword evidence="11 24" id="KW-0378">Hydrolase</keyword>
<evidence type="ECO:0000256" key="10">
    <source>
        <dbReference type="ARBA" id="ARBA00022723"/>
    </source>
</evidence>
<evidence type="ECO:0000256" key="19">
    <source>
        <dbReference type="ARBA" id="ARBA00023180"/>
    </source>
</evidence>
<keyword evidence="15 24" id="KW-1133">Transmembrane helix</keyword>
<organism evidence="29 30">
    <name type="scientific">Cnephaeus nilssonii</name>
    <name type="common">Northern bat</name>
    <name type="synonym">Eptesicus nilssonii</name>
    <dbReference type="NCBI Taxonomy" id="3371016"/>
    <lineage>
        <taxon>Eukaryota</taxon>
        <taxon>Metazoa</taxon>
        <taxon>Chordata</taxon>
        <taxon>Craniata</taxon>
        <taxon>Vertebrata</taxon>
        <taxon>Euteleostomi</taxon>
        <taxon>Mammalia</taxon>
        <taxon>Eutheria</taxon>
        <taxon>Laurasiatheria</taxon>
        <taxon>Chiroptera</taxon>
        <taxon>Yangochiroptera</taxon>
        <taxon>Vespertilionidae</taxon>
        <taxon>Cnephaeus</taxon>
    </lineage>
</organism>
<evidence type="ECO:0000256" key="14">
    <source>
        <dbReference type="ARBA" id="ARBA00022968"/>
    </source>
</evidence>
<evidence type="ECO:0000259" key="28">
    <source>
        <dbReference type="Pfam" id="PF17900"/>
    </source>
</evidence>
<protein>
    <recommendedName>
        <fullName evidence="24">Aminopeptidase</fullName>
        <ecNumber evidence="24">3.4.11.-</ecNumber>
    </recommendedName>
</protein>
<dbReference type="FunFam" id="2.60.40.1910:FF:000003">
    <property type="entry name" value="Aminopeptidase"/>
    <property type="match status" value="1"/>
</dbReference>
<dbReference type="InterPro" id="IPR024571">
    <property type="entry name" value="ERAP1-like_C_dom"/>
</dbReference>
<evidence type="ECO:0000256" key="18">
    <source>
        <dbReference type="ARBA" id="ARBA00023157"/>
    </source>
</evidence>
<dbReference type="InterPro" id="IPR014782">
    <property type="entry name" value="Peptidase_M1_dom"/>
</dbReference>
<dbReference type="FunFam" id="1.10.390.10:FF:000016">
    <property type="entry name" value="Glutamyl aminopeptidase"/>
    <property type="match status" value="1"/>
</dbReference>
<dbReference type="Gene3D" id="2.60.40.1730">
    <property type="entry name" value="tricorn interacting facor f3 domain"/>
    <property type="match status" value="1"/>
</dbReference>
<dbReference type="SUPFAM" id="SSF55486">
    <property type="entry name" value="Metalloproteases ('zincins'), catalytic domain"/>
    <property type="match status" value="1"/>
</dbReference>
<keyword evidence="16 24" id="KW-0482">Metalloprotease</keyword>
<dbReference type="GO" id="GO:0005615">
    <property type="term" value="C:extracellular space"/>
    <property type="evidence" value="ECO:0007669"/>
    <property type="project" value="TreeGrafter"/>
</dbReference>
<dbReference type="Pfam" id="PF11838">
    <property type="entry name" value="ERAP1_C"/>
    <property type="match status" value="1"/>
</dbReference>
<keyword evidence="8 24" id="KW-0645">Protease</keyword>
<dbReference type="InterPro" id="IPR001930">
    <property type="entry name" value="Peptidase_M1"/>
</dbReference>
<dbReference type="GO" id="GO:0070006">
    <property type="term" value="F:metalloaminopeptidase activity"/>
    <property type="evidence" value="ECO:0007669"/>
    <property type="project" value="TreeGrafter"/>
</dbReference>